<sequence length="691" mass="74753">MSSSGDIFPQRGEFRSRPRQTRSSSVVSVPYIPDADVLILPKENVGAAATELLQDLIHTHPRNDTVICDEPAMPEGEEGREHAATAKLPWWKRPSPYWLMVVVPFTTSAVGMAAAPRVEIYTVLACNIYRPEYGKHLKLPKNMGHPYEDYVDDVSSILPLPPIALETTPMDLVVSPALKDTIYFAPPVEGWVVPGGLDECASDPKVQAAVATLTLTLATAQGIIACLTTGWWGALSDRRGRKIVMCCSALGMLYADLNLLGVSLFASKLPGGYWLLLVGPIIEGIMGGMTSGAAAAHAYVSDTTEPTARSRAFSLFLGLFFIGIAAGNTIGSIIIRLTGSVLAVFFVAAGMHLFYAFNVWVILPESRPARLMRSSKILYAEELAGLKETQNSGLAQGLLVRLKSTFSFLNPLLLLLPTRVPGGNPLKPARRDWSLTLVAASYGLVHTITGLYSYKIQYALAKFSWTSENVGYYLTLMGVNRAACLMLILPLTIKLFKSKSAAPILTADTPDGGPQPRAGTKNPHSSQFDLNLTRFATFIDVVSYVLMGFADAALPFTMFTLLGSMGVGFAPGILAVALELYSRRGETETGKLFGALSVVNALCSRIIGPAVFGFIYIRTVAIFPAAIFMLSGLICGVAFCFLLCVNLSRHAVQADDIEERVGLLRDEILVSDEQEIAAQTQSNKLTVNENW</sequence>
<dbReference type="InterPro" id="IPR036259">
    <property type="entry name" value="MFS_trans_sf"/>
</dbReference>
<dbReference type="InterPro" id="IPR011701">
    <property type="entry name" value="MFS"/>
</dbReference>
<keyword evidence="2 6" id="KW-0812">Transmembrane</keyword>
<evidence type="ECO:0000313" key="7">
    <source>
        <dbReference type="EMBL" id="KZP19309.1"/>
    </source>
</evidence>
<feature type="transmembrane region" description="Helical" evidence="6">
    <location>
        <begin position="341"/>
        <end position="363"/>
    </location>
</feature>
<keyword evidence="3 6" id="KW-1133">Transmembrane helix</keyword>
<dbReference type="GO" id="GO:0016020">
    <property type="term" value="C:membrane"/>
    <property type="evidence" value="ECO:0007669"/>
    <property type="project" value="UniProtKB-SubCell"/>
</dbReference>
<dbReference type="SUPFAM" id="SSF103473">
    <property type="entry name" value="MFS general substrate transporter"/>
    <property type="match status" value="1"/>
</dbReference>
<dbReference type="Pfam" id="PF07690">
    <property type="entry name" value="MFS_1"/>
    <property type="match status" value="1"/>
</dbReference>
<feature type="transmembrane region" description="Helical" evidence="6">
    <location>
        <begin position="593"/>
        <end position="616"/>
    </location>
</feature>
<keyword evidence="4 6" id="KW-0472">Membrane</keyword>
<feature type="transmembrane region" description="Helical" evidence="6">
    <location>
        <begin position="433"/>
        <end position="452"/>
    </location>
</feature>
<feature type="region of interest" description="Disordered" evidence="5">
    <location>
        <begin position="1"/>
        <end position="21"/>
    </location>
</feature>
<dbReference type="OrthoDB" id="3026777at2759"/>
<evidence type="ECO:0000313" key="8">
    <source>
        <dbReference type="Proteomes" id="UP000076532"/>
    </source>
</evidence>
<dbReference type="PANTHER" id="PTHR23507:SF1">
    <property type="entry name" value="FI18259P1-RELATED"/>
    <property type="match status" value="1"/>
</dbReference>
<reference evidence="7 8" key="1">
    <citation type="journal article" date="2016" name="Mol. Biol. Evol.">
        <title>Comparative Genomics of Early-Diverging Mushroom-Forming Fungi Provides Insights into the Origins of Lignocellulose Decay Capabilities.</title>
        <authorList>
            <person name="Nagy L.G."/>
            <person name="Riley R."/>
            <person name="Tritt A."/>
            <person name="Adam C."/>
            <person name="Daum C."/>
            <person name="Floudas D."/>
            <person name="Sun H."/>
            <person name="Yadav J.S."/>
            <person name="Pangilinan J."/>
            <person name="Larsson K.H."/>
            <person name="Matsuura K."/>
            <person name="Barry K."/>
            <person name="Labutti K."/>
            <person name="Kuo R."/>
            <person name="Ohm R.A."/>
            <person name="Bhattacharya S.S."/>
            <person name="Shirouzu T."/>
            <person name="Yoshinaga Y."/>
            <person name="Martin F.M."/>
            <person name="Grigoriev I.V."/>
            <person name="Hibbett D.S."/>
        </authorList>
    </citation>
    <scope>NUCLEOTIDE SEQUENCE [LARGE SCALE GENOMIC DNA]</scope>
    <source>
        <strain evidence="7 8">CBS 109695</strain>
    </source>
</reference>
<dbReference type="Gene3D" id="1.20.1250.20">
    <property type="entry name" value="MFS general substrate transporter like domains"/>
    <property type="match status" value="1"/>
</dbReference>
<feature type="transmembrane region" description="Helical" evidence="6">
    <location>
        <begin position="622"/>
        <end position="645"/>
    </location>
</feature>
<evidence type="ECO:0000256" key="3">
    <source>
        <dbReference type="ARBA" id="ARBA00022989"/>
    </source>
</evidence>
<feature type="transmembrane region" description="Helical" evidence="6">
    <location>
        <begin position="472"/>
        <end position="493"/>
    </location>
</feature>
<evidence type="ECO:0000256" key="1">
    <source>
        <dbReference type="ARBA" id="ARBA00004141"/>
    </source>
</evidence>
<feature type="transmembrane region" description="Helical" evidence="6">
    <location>
        <begin position="531"/>
        <end position="550"/>
    </location>
</feature>
<dbReference type="EMBL" id="KV417565">
    <property type="protein sequence ID" value="KZP19309.1"/>
    <property type="molecule type" value="Genomic_DNA"/>
</dbReference>
<feature type="transmembrane region" description="Helical" evidence="6">
    <location>
        <begin position="312"/>
        <end position="335"/>
    </location>
</feature>
<feature type="transmembrane region" description="Helical" evidence="6">
    <location>
        <begin position="272"/>
        <end position="300"/>
    </location>
</feature>
<dbReference type="AlphaFoldDB" id="A0A166HWB7"/>
<feature type="non-terminal residue" evidence="7">
    <location>
        <position position="691"/>
    </location>
</feature>
<dbReference type="GO" id="GO:0022857">
    <property type="term" value="F:transmembrane transporter activity"/>
    <property type="evidence" value="ECO:0007669"/>
    <property type="project" value="InterPro"/>
</dbReference>
<comment type="subcellular location">
    <subcellularLocation>
        <location evidence="1">Membrane</location>
        <topology evidence="1">Multi-pass membrane protein</topology>
    </subcellularLocation>
</comment>
<keyword evidence="8" id="KW-1185">Reference proteome</keyword>
<dbReference type="PANTHER" id="PTHR23507">
    <property type="entry name" value="ZGC:174356"/>
    <property type="match status" value="1"/>
</dbReference>
<evidence type="ECO:0000256" key="4">
    <source>
        <dbReference type="ARBA" id="ARBA00023136"/>
    </source>
</evidence>
<name>A0A166HWB7_9AGAM</name>
<evidence type="ECO:0000256" key="6">
    <source>
        <dbReference type="SAM" id="Phobius"/>
    </source>
</evidence>
<feature type="transmembrane region" description="Helical" evidence="6">
    <location>
        <begin position="243"/>
        <end position="266"/>
    </location>
</feature>
<gene>
    <name evidence="7" type="ORF">FIBSPDRAFT_791043</name>
</gene>
<evidence type="ECO:0000256" key="2">
    <source>
        <dbReference type="ARBA" id="ARBA00022692"/>
    </source>
</evidence>
<feature type="transmembrane region" description="Helical" evidence="6">
    <location>
        <begin position="556"/>
        <end position="581"/>
    </location>
</feature>
<dbReference type="Proteomes" id="UP000076532">
    <property type="component" value="Unassembled WGS sequence"/>
</dbReference>
<evidence type="ECO:0000256" key="5">
    <source>
        <dbReference type="SAM" id="MobiDB-lite"/>
    </source>
</evidence>
<protein>
    <submittedName>
        <fullName evidence="7">MFS general substrate transporter</fullName>
    </submittedName>
</protein>
<organism evidence="7 8">
    <name type="scientific">Athelia psychrophila</name>
    <dbReference type="NCBI Taxonomy" id="1759441"/>
    <lineage>
        <taxon>Eukaryota</taxon>
        <taxon>Fungi</taxon>
        <taxon>Dikarya</taxon>
        <taxon>Basidiomycota</taxon>
        <taxon>Agaricomycotina</taxon>
        <taxon>Agaricomycetes</taxon>
        <taxon>Agaricomycetidae</taxon>
        <taxon>Atheliales</taxon>
        <taxon>Atheliaceae</taxon>
        <taxon>Athelia</taxon>
    </lineage>
</organism>
<proteinExistence type="predicted"/>
<accession>A0A166HWB7</accession>
<feature type="transmembrane region" description="Helical" evidence="6">
    <location>
        <begin position="208"/>
        <end position="231"/>
    </location>
</feature>